<feature type="domain" description="TonB-dependent receptor plug" evidence="14">
    <location>
        <begin position="115"/>
        <end position="239"/>
    </location>
</feature>
<evidence type="ECO:0000256" key="2">
    <source>
        <dbReference type="ARBA" id="ARBA00022448"/>
    </source>
</evidence>
<evidence type="ECO:0000259" key="13">
    <source>
        <dbReference type="Pfam" id="PF00593"/>
    </source>
</evidence>
<evidence type="ECO:0000256" key="12">
    <source>
        <dbReference type="SAM" id="SignalP"/>
    </source>
</evidence>
<dbReference type="RefSeq" id="WP_160843050.1">
    <property type="nucleotide sequence ID" value="NZ_WVHT01000001.1"/>
</dbReference>
<dbReference type="PANTHER" id="PTHR30069:SF29">
    <property type="entry name" value="HEMOGLOBIN AND HEMOGLOBIN-HAPTOGLOBIN-BINDING PROTEIN 1-RELATED"/>
    <property type="match status" value="1"/>
</dbReference>
<keyword evidence="6 11" id="KW-0798">TonB box</keyword>
<dbReference type="EMBL" id="WVHT01000001">
    <property type="protein sequence ID" value="MXV49886.1"/>
    <property type="molecule type" value="Genomic_DNA"/>
</dbReference>
<evidence type="ECO:0000256" key="1">
    <source>
        <dbReference type="ARBA" id="ARBA00004571"/>
    </source>
</evidence>
<dbReference type="InterPro" id="IPR023996">
    <property type="entry name" value="TonB-dep_OMP_SusC/RagA"/>
</dbReference>
<gene>
    <name evidence="15" type="ORF">GS399_02805</name>
</gene>
<evidence type="ECO:0000256" key="3">
    <source>
        <dbReference type="ARBA" id="ARBA00022452"/>
    </source>
</evidence>
<dbReference type="AlphaFoldDB" id="A0A7K1Y5L1"/>
<evidence type="ECO:0000256" key="9">
    <source>
        <dbReference type="ARBA" id="ARBA00023237"/>
    </source>
</evidence>
<feature type="chain" id="PRO_5029700849" evidence="12">
    <location>
        <begin position="21"/>
        <end position="1053"/>
    </location>
</feature>
<evidence type="ECO:0000256" key="11">
    <source>
        <dbReference type="RuleBase" id="RU003357"/>
    </source>
</evidence>
<evidence type="ECO:0000256" key="10">
    <source>
        <dbReference type="PROSITE-ProRule" id="PRU01360"/>
    </source>
</evidence>
<dbReference type="InterPro" id="IPR000531">
    <property type="entry name" value="Beta-barrel_TonB"/>
</dbReference>
<protein>
    <submittedName>
        <fullName evidence="15">SusC/RagA family TonB-linked outer membrane protein</fullName>
    </submittedName>
</protein>
<evidence type="ECO:0000256" key="4">
    <source>
        <dbReference type="ARBA" id="ARBA00022692"/>
    </source>
</evidence>
<dbReference type="Pfam" id="PF13715">
    <property type="entry name" value="CarbopepD_reg_2"/>
    <property type="match status" value="1"/>
</dbReference>
<dbReference type="SUPFAM" id="SSF49464">
    <property type="entry name" value="Carboxypeptidase regulatory domain-like"/>
    <property type="match status" value="1"/>
</dbReference>
<evidence type="ECO:0000313" key="15">
    <source>
        <dbReference type="EMBL" id="MXV49886.1"/>
    </source>
</evidence>
<comment type="similarity">
    <text evidence="10 11">Belongs to the TonB-dependent receptor family.</text>
</comment>
<organism evidence="15 16">
    <name type="scientific">Hufsiella arboris</name>
    <dbReference type="NCBI Taxonomy" id="2695275"/>
    <lineage>
        <taxon>Bacteria</taxon>
        <taxon>Pseudomonadati</taxon>
        <taxon>Bacteroidota</taxon>
        <taxon>Sphingobacteriia</taxon>
        <taxon>Sphingobacteriales</taxon>
        <taxon>Sphingobacteriaceae</taxon>
        <taxon>Hufsiella</taxon>
    </lineage>
</organism>
<keyword evidence="8" id="KW-0675">Receptor</keyword>
<dbReference type="PROSITE" id="PS52016">
    <property type="entry name" value="TONB_DEPENDENT_REC_3"/>
    <property type="match status" value="1"/>
</dbReference>
<proteinExistence type="inferred from homology"/>
<evidence type="ECO:0000256" key="5">
    <source>
        <dbReference type="ARBA" id="ARBA00022729"/>
    </source>
</evidence>
<dbReference type="Proteomes" id="UP000466586">
    <property type="component" value="Unassembled WGS sequence"/>
</dbReference>
<evidence type="ECO:0000256" key="7">
    <source>
        <dbReference type="ARBA" id="ARBA00023136"/>
    </source>
</evidence>
<dbReference type="GO" id="GO:0015344">
    <property type="term" value="F:siderophore uptake transmembrane transporter activity"/>
    <property type="evidence" value="ECO:0007669"/>
    <property type="project" value="TreeGrafter"/>
</dbReference>
<evidence type="ECO:0000259" key="14">
    <source>
        <dbReference type="Pfam" id="PF07715"/>
    </source>
</evidence>
<name>A0A7K1Y5L1_9SPHI</name>
<dbReference type="Gene3D" id="2.40.170.20">
    <property type="entry name" value="TonB-dependent receptor, beta-barrel domain"/>
    <property type="match status" value="1"/>
</dbReference>
<dbReference type="InterPro" id="IPR012910">
    <property type="entry name" value="Plug_dom"/>
</dbReference>
<keyword evidence="9 10" id="KW-0998">Cell outer membrane</keyword>
<keyword evidence="7 10" id="KW-0472">Membrane</keyword>
<dbReference type="NCBIfam" id="TIGR04057">
    <property type="entry name" value="SusC_RagA_signa"/>
    <property type="match status" value="1"/>
</dbReference>
<keyword evidence="4 10" id="KW-0812">Transmembrane</keyword>
<dbReference type="NCBIfam" id="TIGR04056">
    <property type="entry name" value="OMP_RagA_SusC"/>
    <property type="match status" value="1"/>
</dbReference>
<comment type="subcellular location">
    <subcellularLocation>
        <location evidence="1 10">Cell outer membrane</location>
        <topology evidence="1 10">Multi-pass membrane protein</topology>
    </subcellularLocation>
</comment>
<dbReference type="Gene3D" id="2.60.40.1120">
    <property type="entry name" value="Carboxypeptidase-like, regulatory domain"/>
    <property type="match status" value="1"/>
</dbReference>
<dbReference type="GO" id="GO:0009279">
    <property type="term" value="C:cell outer membrane"/>
    <property type="evidence" value="ECO:0007669"/>
    <property type="project" value="UniProtKB-SubCell"/>
</dbReference>
<dbReference type="PANTHER" id="PTHR30069">
    <property type="entry name" value="TONB-DEPENDENT OUTER MEMBRANE RECEPTOR"/>
    <property type="match status" value="1"/>
</dbReference>
<accession>A0A7K1Y5L1</accession>
<dbReference type="InterPro" id="IPR036942">
    <property type="entry name" value="Beta-barrel_TonB_sf"/>
</dbReference>
<dbReference type="SUPFAM" id="SSF56935">
    <property type="entry name" value="Porins"/>
    <property type="match status" value="1"/>
</dbReference>
<comment type="caution">
    <text evidence="15">The sequence shown here is derived from an EMBL/GenBank/DDBJ whole genome shotgun (WGS) entry which is preliminary data.</text>
</comment>
<dbReference type="InterPro" id="IPR023997">
    <property type="entry name" value="TonB-dep_OMP_SusC/RagA_CS"/>
</dbReference>
<dbReference type="Gene3D" id="2.170.130.10">
    <property type="entry name" value="TonB-dependent receptor, plug domain"/>
    <property type="match status" value="1"/>
</dbReference>
<dbReference type="InterPro" id="IPR039426">
    <property type="entry name" value="TonB-dep_rcpt-like"/>
</dbReference>
<feature type="signal peptide" evidence="12">
    <location>
        <begin position="1"/>
        <end position="20"/>
    </location>
</feature>
<dbReference type="Pfam" id="PF00593">
    <property type="entry name" value="TonB_dep_Rec_b-barrel"/>
    <property type="match status" value="1"/>
</dbReference>
<dbReference type="Pfam" id="PF07715">
    <property type="entry name" value="Plug"/>
    <property type="match status" value="1"/>
</dbReference>
<evidence type="ECO:0000313" key="16">
    <source>
        <dbReference type="Proteomes" id="UP000466586"/>
    </source>
</evidence>
<evidence type="ECO:0000256" key="6">
    <source>
        <dbReference type="ARBA" id="ARBA00023077"/>
    </source>
</evidence>
<dbReference type="InterPro" id="IPR037066">
    <property type="entry name" value="Plug_dom_sf"/>
</dbReference>
<keyword evidence="16" id="KW-1185">Reference proteome</keyword>
<keyword evidence="2 10" id="KW-0813">Transport</keyword>
<reference evidence="15 16" key="1">
    <citation type="submission" date="2019-11" db="EMBL/GenBank/DDBJ databases">
        <title>Pedobacter sp. HMF7647 Genome sequencing and assembly.</title>
        <authorList>
            <person name="Kang H."/>
            <person name="Kim H."/>
            <person name="Joh K."/>
        </authorList>
    </citation>
    <scope>NUCLEOTIDE SEQUENCE [LARGE SCALE GENOMIC DNA]</scope>
    <source>
        <strain evidence="15 16">HMF7647</strain>
    </source>
</reference>
<sequence length="1053" mass="114550">MKKLLLSLFASFVLVLSVLAQERTVTGTVTAKEDGGPLPGVSVKVKGSNTGTQTAANGRYSISVPANSTLVFTYIGYGSQELAVGSKTTVNASLTTDAKQLTEVVVTAAGIKKDKKNLGYSADNVSNQELTEGRQTNMINGLTGKVPGLQIGRSSGGVNTATRITLRGQRSLNGNNQPLFVIDGIPVDNSSIQPSSTSSNQVDVGNRIGDINPDDIESVTVLKGPNAAALYGSQATNGAIVITTKSGKDAASRGKKFEVSYNSAFLLDQVQKLPTLQNEYGSGYENGTGNPSVYDEIENTNWGPKFDGSMVQSGPTLADGSKLMIPYSAVPDNTKNFFDKGHNIQNSISFSGGGEKGSFYGSFSDNEVRGVIPGDKFRRNTVNLSGNAKLANHFTISGKVSYNKNLTNTSFQGGGGASGVYNAVINTSRQINLSDFKDWRNYKFAAPNGYFDGYYPNPYYALDNNRFNSNLDRVLGNIQVGFDPYKWLNITYRLGTDFSSDRRHQTFEKTSYTTAYQRPSSTTGGITDDAITRRILNSDLLVTFKKDFGTDFTTSLTLLNNIRQDDNRQLTAKATAISIPGFFNLSNRVGELNSDGTQPEQSFKSRLVGFAGDLNIGFRDYLFLNGTIRNDVSSTLPKENRSYWYPSVNLSFVVTDAISALKDNNILSYAKLRGGVAKVGSTADPYVLLNTFGAGSGFPFGSLASFTLSNTTNNPDLKPEFTTSYEAGTELSFLQDKLGLDFTYYRTSTDNQIIPVSVAPSTGFTRATVNAGNILNKGIEVALRINPFRGPFSWNLNFNYTHNTSTVESLYQDSKEFPFGSGNPVPVAIVGQPWPLLKGTAYLRDPQGNVVVDATTGYIKTDPTQRTFGQVNPKHIFGLANTFSYKGFSLSTTFDYRTGNVIYSGTKNTLTFTGSTLETTQYGRERFIWPNSVIETSPGVFTPNTTVKTRSGNFDFWYSNYNQFAESSIIDAAFIKLRDVSFQYQFPKQWLSKTPFGRASLALTGANILLWTPKSNMYIDPEANIFGTSNSQGREITNTPSTASYGITLNATF</sequence>
<feature type="domain" description="TonB-dependent receptor-like beta-barrel" evidence="13">
    <location>
        <begin position="438"/>
        <end position="910"/>
    </location>
</feature>
<dbReference type="InterPro" id="IPR008969">
    <property type="entry name" value="CarboxyPept-like_regulatory"/>
</dbReference>
<keyword evidence="5 12" id="KW-0732">Signal</keyword>
<evidence type="ECO:0000256" key="8">
    <source>
        <dbReference type="ARBA" id="ARBA00023170"/>
    </source>
</evidence>
<dbReference type="GO" id="GO:0044718">
    <property type="term" value="P:siderophore transmembrane transport"/>
    <property type="evidence" value="ECO:0007669"/>
    <property type="project" value="TreeGrafter"/>
</dbReference>
<keyword evidence="3 10" id="KW-1134">Transmembrane beta strand</keyword>